<reference evidence="2" key="2">
    <citation type="journal article" date="2015" name="Fish Shellfish Immunol.">
        <title>Early steps in the European eel (Anguilla anguilla)-Vibrio vulnificus interaction in the gills: Role of the RtxA13 toxin.</title>
        <authorList>
            <person name="Callol A."/>
            <person name="Pajuelo D."/>
            <person name="Ebbesson L."/>
            <person name="Teles M."/>
            <person name="MacKenzie S."/>
            <person name="Amaro C."/>
        </authorList>
    </citation>
    <scope>NUCLEOTIDE SEQUENCE</scope>
</reference>
<dbReference type="EMBL" id="GBXM01097485">
    <property type="protein sequence ID" value="JAH11092.1"/>
    <property type="molecule type" value="Transcribed_RNA"/>
</dbReference>
<proteinExistence type="predicted"/>
<keyword evidence="1" id="KW-1133">Transmembrane helix</keyword>
<accession>A0A0E9Q3I5</accession>
<evidence type="ECO:0000256" key="1">
    <source>
        <dbReference type="SAM" id="Phobius"/>
    </source>
</evidence>
<name>A0A0E9Q3I5_ANGAN</name>
<keyword evidence="1" id="KW-0812">Transmembrane</keyword>
<evidence type="ECO:0000313" key="2">
    <source>
        <dbReference type="EMBL" id="JAH11092.1"/>
    </source>
</evidence>
<dbReference type="AlphaFoldDB" id="A0A0E9Q3I5"/>
<protein>
    <submittedName>
        <fullName evidence="2">Uncharacterized protein</fullName>
    </submittedName>
</protein>
<reference evidence="2" key="1">
    <citation type="submission" date="2014-11" db="EMBL/GenBank/DDBJ databases">
        <authorList>
            <person name="Amaro Gonzalez C."/>
        </authorList>
    </citation>
    <scope>NUCLEOTIDE SEQUENCE</scope>
</reference>
<sequence length="45" mass="5172">MSIHSQSELKRMQTYTKHGSISLSAFSMINVQGSYSKLWIFFVCV</sequence>
<organism evidence="2">
    <name type="scientific">Anguilla anguilla</name>
    <name type="common">European freshwater eel</name>
    <name type="synonym">Muraena anguilla</name>
    <dbReference type="NCBI Taxonomy" id="7936"/>
    <lineage>
        <taxon>Eukaryota</taxon>
        <taxon>Metazoa</taxon>
        <taxon>Chordata</taxon>
        <taxon>Craniata</taxon>
        <taxon>Vertebrata</taxon>
        <taxon>Euteleostomi</taxon>
        <taxon>Actinopterygii</taxon>
        <taxon>Neopterygii</taxon>
        <taxon>Teleostei</taxon>
        <taxon>Anguilliformes</taxon>
        <taxon>Anguillidae</taxon>
        <taxon>Anguilla</taxon>
    </lineage>
</organism>
<keyword evidence="1" id="KW-0472">Membrane</keyword>
<feature type="transmembrane region" description="Helical" evidence="1">
    <location>
        <begin position="21"/>
        <end position="42"/>
    </location>
</feature>